<protein>
    <submittedName>
        <fullName evidence="1">Uncharacterized protein</fullName>
    </submittedName>
</protein>
<dbReference type="AlphaFoldDB" id="A0A0F9TF83"/>
<dbReference type="EMBL" id="LAZR01000342">
    <property type="protein sequence ID" value="KKN73512.1"/>
    <property type="molecule type" value="Genomic_DNA"/>
</dbReference>
<organism evidence="1">
    <name type="scientific">marine sediment metagenome</name>
    <dbReference type="NCBI Taxonomy" id="412755"/>
    <lineage>
        <taxon>unclassified sequences</taxon>
        <taxon>metagenomes</taxon>
        <taxon>ecological metagenomes</taxon>
    </lineage>
</organism>
<comment type="caution">
    <text evidence="1">The sequence shown here is derived from an EMBL/GenBank/DDBJ whole genome shotgun (WGS) entry which is preliminary data.</text>
</comment>
<accession>A0A0F9TF83</accession>
<gene>
    <name evidence="1" type="ORF">LCGC14_0399540</name>
</gene>
<sequence length="121" mass="13627">MGLNIDLRIEPQIPENCSCPNYTCLKLLEQVNLSRLSEGEATRVWTVHTSGRKNWMSHGIHPVDALGFVVMPKTINLPDNVESHYWRCEECGTTIERSYAEMADGGSPVCPKCDADMEYQP</sequence>
<reference evidence="1" key="1">
    <citation type="journal article" date="2015" name="Nature">
        <title>Complex archaea that bridge the gap between prokaryotes and eukaryotes.</title>
        <authorList>
            <person name="Spang A."/>
            <person name="Saw J.H."/>
            <person name="Jorgensen S.L."/>
            <person name="Zaremba-Niedzwiedzka K."/>
            <person name="Martijn J."/>
            <person name="Lind A.E."/>
            <person name="van Eijk R."/>
            <person name="Schleper C."/>
            <person name="Guy L."/>
            <person name="Ettema T.J."/>
        </authorList>
    </citation>
    <scope>NUCLEOTIDE SEQUENCE</scope>
</reference>
<evidence type="ECO:0000313" key="1">
    <source>
        <dbReference type="EMBL" id="KKN73512.1"/>
    </source>
</evidence>
<name>A0A0F9TF83_9ZZZZ</name>
<proteinExistence type="predicted"/>